<organism evidence="9 10">
    <name type="scientific">Candidatus Fischerbacteria bacterium RBG_13_37_8</name>
    <dbReference type="NCBI Taxonomy" id="1817863"/>
    <lineage>
        <taxon>Bacteria</taxon>
        <taxon>Candidatus Fischeribacteriota</taxon>
    </lineage>
</organism>
<feature type="binding site" evidence="6">
    <location>
        <position position="157"/>
    </location>
    <ligand>
        <name>S-methyl-5'-thioadenosine</name>
        <dbReference type="ChEBI" id="CHEBI:17509"/>
    </ligand>
</feature>
<dbReference type="Pfam" id="PF17284">
    <property type="entry name" value="Spermine_synt_N"/>
    <property type="match status" value="1"/>
</dbReference>
<feature type="binding site" evidence="6">
    <location>
        <position position="23"/>
    </location>
    <ligand>
        <name>S-methyl-5'-thioadenosine</name>
        <dbReference type="ChEBI" id="CHEBI:17509"/>
    </ligand>
</feature>
<comment type="catalytic activity">
    <reaction evidence="6">
        <text>S-adenosyl 3-(methylsulfanyl)propylamine + putrescine = S-methyl-5'-thioadenosine + spermidine + H(+)</text>
        <dbReference type="Rhea" id="RHEA:12721"/>
        <dbReference type="ChEBI" id="CHEBI:15378"/>
        <dbReference type="ChEBI" id="CHEBI:17509"/>
        <dbReference type="ChEBI" id="CHEBI:57443"/>
        <dbReference type="ChEBI" id="CHEBI:57834"/>
        <dbReference type="ChEBI" id="CHEBI:326268"/>
        <dbReference type="EC" id="2.5.1.16"/>
    </reaction>
</comment>
<keyword evidence="6" id="KW-0745">Spermidine biosynthesis</keyword>
<keyword evidence="2" id="KW-0963">Cytoplasm</keyword>
<evidence type="ECO:0000256" key="3">
    <source>
        <dbReference type="ARBA" id="ARBA00022679"/>
    </source>
</evidence>
<dbReference type="PANTHER" id="PTHR43317:SF1">
    <property type="entry name" value="THERMOSPERMINE SYNTHASE ACAULIS5"/>
    <property type="match status" value="1"/>
</dbReference>
<comment type="subunit">
    <text evidence="6">Homodimer or homotetramer.</text>
</comment>
<sequence length="302" mass="34186">MTPSSAHLIKAKKILFSAKTKYQEIEIFDTIAFGKCLLLDGRMQSAELDEFIYHEALVHPAMITHGNPQSVLVIGGGEGATLRETLKYSSVKRCLMLDIDQQVVEASRIFLPRWNNGAFEDDRTEIIYVDAREYLETHSEKFDVILIDITEPIEHTPAHYLVTQEMYKLIQQHLNEGGIMAQQAGSTSISELQIFASLYRTIASVFTTARTLSLQIPSFSLPWGIILASDVKDPLKIKANQVNKKIQKIFSSDSLKYYSGEVHASMLVQPAYFKESLSKQGKIIFDDEPLDYTSFDYAIEIY</sequence>
<dbReference type="Gene3D" id="3.40.50.150">
    <property type="entry name" value="Vaccinia Virus protein VP39"/>
    <property type="match status" value="1"/>
</dbReference>
<evidence type="ECO:0000259" key="8">
    <source>
        <dbReference type="PROSITE" id="PS51006"/>
    </source>
</evidence>
<keyword evidence="4 6" id="KW-0620">Polyamine biosynthesis</keyword>
<evidence type="ECO:0000256" key="4">
    <source>
        <dbReference type="ARBA" id="ARBA00023115"/>
    </source>
</evidence>
<evidence type="ECO:0000256" key="1">
    <source>
        <dbReference type="ARBA" id="ARBA00007867"/>
    </source>
</evidence>
<dbReference type="GO" id="GO:0004766">
    <property type="term" value="F:spermidine synthase activity"/>
    <property type="evidence" value="ECO:0007669"/>
    <property type="project" value="UniProtKB-UniRule"/>
</dbReference>
<comment type="pathway">
    <text evidence="6">Amine and polyamine biosynthesis; spermidine biosynthesis; spermidine from putrescine: step 1/1.</text>
</comment>
<comment type="function">
    <text evidence="6">Catalyzes the irreversible transfer of a propylamine group from the amino donor S-adenosylmethioninamine (decarboxy-AdoMet) to putrescine (1,4-diaminobutane) to yield spermidine.</text>
</comment>
<evidence type="ECO:0000256" key="6">
    <source>
        <dbReference type="HAMAP-Rule" id="MF_00198"/>
    </source>
</evidence>
<dbReference type="Gene3D" id="2.30.140.10">
    <property type="entry name" value="Spermidine synthase, tetramerisation domain"/>
    <property type="match status" value="1"/>
</dbReference>
<dbReference type="InterPro" id="IPR035246">
    <property type="entry name" value="Spermidine_synt_N"/>
</dbReference>
<feature type="binding site" evidence="6">
    <location>
        <position position="98"/>
    </location>
    <ligand>
        <name>S-methyl-5'-thioadenosine</name>
        <dbReference type="ChEBI" id="CHEBI:17509"/>
    </ligand>
</feature>
<keyword evidence="3 6" id="KW-0808">Transferase</keyword>
<evidence type="ECO:0000256" key="2">
    <source>
        <dbReference type="ARBA" id="ARBA00022490"/>
    </source>
</evidence>
<dbReference type="STRING" id="1817863.A2Y62_03190"/>
<comment type="caution">
    <text evidence="9">The sequence shown here is derived from an EMBL/GenBank/DDBJ whole genome shotgun (WGS) entry which is preliminary data.</text>
</comment>
<dbReference type="UniPathway" id="UPA00248">
    <property type="reaction ID" value="UER00314"/>
</dbReference>
<evidence type="ECO:0000313" key="9">
    <source>
        <dbReference type="EMBL" id="OGF67228.1"/>
    </source>
</evidence>
<feature type="binding site" evidence="6">
    <location>
        <position position="78"/>
    </location>
    <ligand>
        <name>spermidine</name>
        <dbReference type="ChEBI" id="CHEBI:57834"/>
    </ligand>
</feature>
<dbReference type="SUPFAM" id="SSF53335">
    <property type="entry name" value="S-adenosyl-L-methionine-dependent methyltransferases"/>
    <property type="match status" value="1"/>
</dbReference>
<comment type="catalytic activity">
    <reaction evidence="5">
        <text>S-adenosyl 3-(methylsulfanyl)propylamine + spermidine = thermospermine + S-methyl-5'-thioadenosine + H(+)</text>
        <dbReference type="Rhea" id="RHEA:30515"/>
        <dbReference type="ChEBI" id="CHEBI:15378"/>
        <dbReference type="ChEBI" id="CHEBI:17509"/>
        <dbReference type="ChEBI" id="CHEBI:57443"/>
        <dbReference type="ChEBI" id="CHEBI:57834"/>
        <dbReference type="ChEBI" id="CHEBI:59903"/>
        <dbReference type="EC" id="2.5.1.79"/>
    </reaction>
</comment>
<dbReference type="PROSITE" id="PS51006">
    <property type="entry name" value="PABS_2"/>
    <property type="match status" value="1"/>
</dbReference>
<dbReference type="InterPro" id="IPR030374">
    <property type="entry name" value="PABS"/>
</dbReference>
<dbReference type="HAMAP" id="MF_00198">
    <property type="entry name" value="Spermidine_synth"/>
    <property type="match status" value="1"/>
</dbReference>
<dbReference type="Proteomes" id="UP000178943">
    <property type="component" value="Unassembled WGS sequence"/>
</dbReference>
<dbReference type="InterPro" id="IPR037163">
    <property type="entry name" value="Spermidine_synt_N_sf"/>
</dbReference>
<dbReference type="NCBIfam" id="NF002010">
    <property type="entry name" value="PRK00811.1"/>
    <property type="match status" value="1"/>
</dbReference>
<reference evidence="9 10" key="1">
    <citation type="journal article" date="2016" name="Nat. Commun.">
        <title>Thousands of microbial genomes shed light on interconnected biogeochemical processes in an aquifer system.</title>
        <authorList>
            <person name="Anantharaman K."/>
            <person name="Brown C.T."/>
            <person name="Hug L.A."/>
            <person name="Sharon I."/>
            <person name="Castelle C.J."/>
            <person name="Probst A.J."/>
            <person name="Thomas B.C."/>
            <person name="Singh A."/>
            <person name="Wilkins M.J."/>
            <person name="Karaoz U."/>
            <person name="Brodie E.L."/>
            <person name="Williams K.H."/>
            <person name="Hubbard S.S."/>
            <person name="Banfield J.F."/>
        </authorList>
    </citation>
    <scope>NUCLEOTIDE SEQUENCE [LARGE SCALE GENOMIC DNA]</scope>
</reference>
<evidence type="ECO:0000313" key="10">
    <source>
        <dbReference type="Proteomes" id="UP000178943"/>
    </source>
</evidence>
<feature type="active site" description="Proton acceptor" evidence="6 7">
    <location>
        <position position="148"/>
    </location>
</feature>
<gene>
    <name evidence="6" type="primary">speE</name>
    <name evidence="9" type="ORF">A2Y62_03190</name>
</gene>
<evidence type="ECO:0000256" key="7">
    <source>
        <dbReference type="PROSITE-ProRule" id="PRU00354"/>
    </source>
</evidence>
<dbReference type="CDD" id="cd02440">
    <property type="entry name" value="AdoMet_MTases"/>
    <property type="match status" value="1"/>
</dbReference>
<feature type="binding site" evidence="6">
    <location>
        <begin position="130"/>
        <end position="131"/>
    </location>
    <ligand>
        <name>S-methyl-5'-thioadenosine</name>
        <dbReference type="ChEBI" id="CHEBI:17509"/>
    </ligand>
</feature>
<dbReference type="EC" id="2.5.1.16" evidence="6"/>
<dbReference type="EMBL" id="MFGW01000065">
    <property type="protein sequence ID" value="OGF67228.1"/>
    <property type="molecule type" value="Genomic_DNA"/>
</dbReference>
<dbReference type="PANTHER" id="PTHR43317">
    <property type="entry name" value="THERMOSPERMINE SYNTHASE ACAULIS5"/>
    <property type="match status" value="1"/>
</dbReference>
<dbReference type="Pfam" id="PF01564">
    <property type="entry name" value="Spermine_synth"/>
    <property type="match status" value="1"/>
</dbReference>
<dbReference type="InterPro" id="IPR001045">
    <property type="entry name" value="Spermi_synthase"/>
</dbReference>
<feature type="domain" description="PABS" evidence="8">
    <location>
        <begin position="1"/>
        <end position="230"/>
    </location>
</feature>
<accession>A0A1F5VV71</accession>
<protein>
    <recommendedName>
        <fullName evidence="6">Polyamine aminopropyltransferase</fullName>
    </recommendedName>
    <alternativeName>
        <fullName evidence="6">Putrescine aminopropyltransferase</fullName>
        <shortName evidence="6">PAPT</shortName>
    </alternativeName>
    <alternativeName>
        <fullName evidence="6">Spermidine synthase</fullName>
        <shortName evidence="6">SPDS</shortName>
        <shortName evidence="6">SPDSY</shortName>
        <ecNumber evidence="6">2.5.1.16</ecNumber>
    </alternativeName>
</protein>
<comment type="caution">
    <text evidence="6">Lacks conserved residue(s) required for the propagation of feature annotation.</text>
</comment>
<evidence type="ECO:0000256" key="5">
    <source>
        <dbReference type="ARBA" id="ARBA00048874"/>
    </source>
</evidence>
<dbReference type="PROSITE" id="PS01330">
    <property type="entry name" value="PABS_1"/>
    <property type="match status" value="1"/>
</dbReference>
<dbReference type="InterPro" id="IPR029063">
    <property type="entry name" value="SAM-dependent_MTases_sf"/>
</dbReference>
<dbReference type="NCBIfam" id="NF037959">
    <property type="entry name" value="MFS_SpdSyn"/>
    <property type="match status" value="1"/>
</dbReference>
<dbReference type="GO" id="GO:0010487">
    <property type="term" value="F:thermospermine synthase activity"/>
    <property type="evidence" value="ECO:0007669"/>
    <property type="project" value="UniProtKB-EC"/>
</dbReference>
<feature type="binding site" evidence="6">
    <location>
        <position position="54"/>
    </location>
    <ligand>
        <name>spermidine</name>
        <dbReference type="ChEBI" id="CHEBI:57834"/>
    </ligand>
</feature>
<dbReference type="InterPro" id="IPR030373">
    <property type="entry name" value="PABS_CS"/>
</dbReference>
<comment type="similarity">
    <text evidence="1 6">Belongs to the spermidine/spermine synthase family.</text>
</comment>
<name>A0A1F5VV71_9BACT</name>
<dbReference type="FunFam" id="3.40.50.150:FF:000088">
    <property type="entry name" value="Polyamine aminopropyltransferase"/>
    <property type="match status" value="1"/>
</dbReference>
<proteinExistence type="inferred from homology"/>
<dbReference type="GO" id="GO:0008295">
    <property type="term" value="P:spermidine biosynthetic process"/>
    <property type="evidence" value="ECO:0007669"/>
    <property type="project" value="UniProtKB-UniRule"/>
</dbReference>
<dbReference type="AlphaFoldDB" id="A0A1F5VV71"/>